<accession>A0A1G6G744</accession>
<dbReference type="SUPFAM" id="SSF47789">
    <property type="entry name" value="C-terminal domain of RNA polymerase alpha subunit"/>
    <property type="match status" value="1"/>
</dbReference>
<dbReference type="Gene3D" id="1.10.150.20">
    <property type="entry name" value="5' to 3' exonuclease, C-terminal subdomain"/>
    <property type="match status" value="1"/>
</dbReference>
<reference evidence="1 2" key="1">
    <citation type="submission" date="2016-10" db="EMBL/GenBank/DDBJ databases">
        <authorList>
            <person name="de Groot N.N."/>
        </authorList>
    </citation>
    <scope>NUCLEOTIDE SEQUENCE [LARGE SCALE GENOMIC DNA]</scope>
    <source>
        <strain evidence="1 2">NLAE-zl-C500</strain>
    </source>
</reference>
<evidence type="ECO:0000313" key="1">
    <source>
        <dbReference type="EMBL" id="SDB77802.1"/>
    </source>
</evidence>
<dbReference type="RefSeq" id="WP_055168057.1">
    <property type="nucleotide sequence ID" value="NZ_CACRTD010000053.1"/>
</dbReference>
<gene>
    <name evidence="1" type="ORF">SAMN05192581_102817</name>
</gene>
<proteinExistence type="predicted"/>
<dbReference type="EMBL" id="FMYE01000028">
    <property type="protein sequence ID" value="SDB77802.1"/>
    <property type="molecule type" value="Genomic_DNA"/>
</dbReference>
<dbReference type="Proteomes" id="UP000183670">
    <property type="component" value="Unassembled WGS sequence"/>
</dbReference>
<organism evidence="1 2">
    <name type="scientific">Bacteroides ovatus</name>
    <dbReference type="NCBI Taxonomy" id="28116"/>
    <lineage>
        <taxon>Bacteria</taxon>
        <taxon>Pseudomonadati</taxon>
        <taxon>Bacteroidota</taxon>
        <taxon>Bacteroidia</taxon>
        <taxon>Bacteroidales</taxon>
        <taxon>Bacteroidaceae</taxon>
        <taxon>Bacteroides</taxon>
    </lineage>
</organism>
<dbReference type="AlphaFoldDB" id="A0A1G6G744"/>
<protein>
    <submittedName>
        <fullName evidence="1">Uncharacterized protein</fullName>
    </submittedName>
</protein>
<sequence length="288" mass="34356">MATKQWIGIEEAATKYQVSTRRIITWCKRQEIIYSEVGDYLMLDENSLTDCLERNIRFSLSEEEHKRRMDEKMKENEEEFFLLQSLKELTPLIRLIIKELAGMIRNDERRQLFLYTVLQGNIKDFSVRKRMKYRQAQKAFEGLVQEIKSQAGFLRTYKEENIRLKATVRAYEMKFRQNGFDNDMFMREAEETNPEIFIPEDIKAAKALLDTPITELKFDIRSQRIISEADIKTLRELLQITSQYGFRKLRDMLRNFGLVSQKKVEKRLKELNVLDVAGNCNLYRYLDE</sequence>
<name>A0A1G6G744_BACOV</name>
<evidence type="ECO:0000313" key="2">
    <source>
        <dbReference type="Proteomes" id="UP000183670"/>
    </source>
</evidence>